<dbReference type="Pfam" id="PF10203">
    <property type="entry name" value="Pet191_N"/>
    <property type="match status" value="1"/>
</dbReference>
<organism evidence="4 5">
    <name type="scientific">Fonsecaea multimorphosa CBS 102226</name>
    <dbReference type="NCBI Taxonomy" id="1442371"/>
    <lineage>
        <taxon>Eukaryota</taxon>
        <taxon>Fungi</taxon>
        <taxon>Dikarya</taxon>
        <taxon>Ascomycota</taxon>
        <taxon>Pezizomycotina</taxon>
        <taxon>Eurotiomycetes</taxon>
        <taxon>Chaetothyriomycetidae</taxon>
        <taxon>Chaetothyriales</taxon>
        <taxon>Herpotrichiellaceae</taxon>
        <taxon>Fonsecaea</taxon>
    </lineage>
</organism>
<dbReference type="STRING" id="1442371.A0A0D2KN57"/>
<feature type="region of interest" description="Disordered" evidence="3">
    <location>
        <begin position="217"/>
        <end position="236"/>
    </location>
</feature>
<evidence type="ECO:0000313" key="5">
    <source>
        <dbReference type="Proteomes" id="UP000053411"/>
    </source>
</evidence>
<dbReference type="PANTHER" id="PTHR28627:SF1">
    <property type="entry name" value="CYTOCHROME C OXIDASE ASSEMBLY FACTOR 5"/>
    <property type="match status" value="1"/>
</dbReference>
<evidence type="ECO:0000256" key="3">
    <source>
        <dbReference type="SAM" id="MobiDB-lite"/>
    </source>
</evidence>
<dbReference type="PANTHER" id="PTHR28627">
    <property type="entry name" value="CYTOCHROME C OXIDASE ASSEMBLY FACTOR 5"/>
    <property type="match status" value="1"/>
</dbReference>
<dbReference type="VEuPathDB" id="FungiDB:Z520_06238"/>
<dbReference type="GO" id="GO:0033617">
    <property type="term" value="P:mitochondrial respiratory chain complex IV assembly"/>
    <property type="evidence" value="ECO:0007669"/>
    <property type="project" value="TreeGrafter"/>
</dbReference>
<keyword evidence="2" id="KW-1015">Disulfide bond</keyword>
<dbReference type="Proteomes" id="UP000053411">
    <property type="component" value="Unassembled WGS sequence"/>
</dbReference>
<dbReference type="GeneID" id="27711984"/>
<gene>
    <name evidence="4" type="ORF">Z520_06238</name>
</gene>
<protein>
    <recommendedName>
        <fullName evidence="6">Cytochrome c oxidase assembly protein PET191</fullName>
    </recommendedName>
</protein>
<feature type="compositionally biased region" description="Low complexity" evidence="3">
    <location>
        <begin position="217"/>
        <end position="229"/>
    </location>
</feature>
<comment type="similarity">
    <text evidence="1">Belongs to the PET191 family.</text>
</comment>
<dbReference type="GO" id="GO:0005739">
    <property type="term" value="C:mitochondrion"/>
    <property type="evidence" value="ECO:0007669"/>
    <property type="project" value="TreeGrafter"/>
</dbReference>
<evidence type="ECO:0008006" key="6">
    <source>
        <dbReference type="Google" id="ProtNLM"/>
    </source>
</evidence>
<feature type="region of interest" description="Disordered" evidence="3">
    <location>
        <begin position="178"/>
        <end position="198"/>
    </location>
</feature>
<evidence type="ECO:0000256" key="1">
    <source>
        <dbReference type="ARBA" id="ARBA00007785"/>
    </source>
</evidence>
<dbReference type="InterPro" id="IPR018793">
    <property type="entry name" value="Cyt_c_oxidase_assmbl_Pet191"/>
</dbReference>
<dbReference type="OrthoDB" id="282149at2759"/>
<accession>A0A0D2KN57</accession>
<feature type="compositionally biased region" description="Low complexity" evidence="3">
    <location>
        <begin position="182"/>
        <end position="192"/>
    </location>
</feature>
<evidence type="ECO:0000256" key="2">
    <source>
        <dbReference type="ARBA" id="ARBA00023157"/>
    </source>
</evidence>
<proteinExistence type="inferred from homology"/>
<dbReference type="AlphaFoldDB" id="A0A0D2KN57"/>
<reference evidence="4 5" key="1">
    <citation type="submission" date="2015-01" db="EMBL/GenBank/DDBJ databases">
        <title>The Genome Sequence of Fonsecaea multimorphosa CBS 102226.</title>
        <authorList>
            <consortium name="The Broad Institute Genomics Platform"/>
            <person name="Cuomo C."/>
            <person name="de Hoog S."/>
            <person name="Gorbushina A."/>
            <person name="Stielow B."/>
            <person name="Teixiera M."/>
            <person name="Abouelleil A."/>
            <person name="Chapman S.B."/>
            <person name="Priest M."/>
            <person name="Young S.K."/>
            <person name="Wortman J."/>
            <person name="Nusbaum C."/>
            <person name="Birren B."/>
        </authorList>
    </citation>
    <scope>NUCLEOTIDE SEQUENCE [LARGE SCALE GENOMIC DNA]</scope>
    <source>
        <strain evidence="4 5">CBS 102226</strain>
    </source>
</reference>
<dbReference type="RefSeq" id="XP_016632281.1">
    <property type="nucleotide sequence ID" value="XM_016776739.1"/>
</dbReference>
<name>A0A0D2KN57_9EURO</name>
<sequence>MPSSCKDIRAALAQCLQNSDCILVQRHTPVECLSHPLLETLPEQCQQLKIGFRECRRGLVDMRKRFRGNAPISTSLELEAGDGSGRKVEGAPGGGIKSQLYAGRPAFDVREQMGKGQKGEVEGGDEDDTTRIAVFQGESPADIPGVAQTDLQETSISWVVEYTHIVTKQLGESIDAAKLGPQHQAQSAATQSRRARTGRAEATVLRVYYLSRAIRTARSSSSPISTSNSKMDSFSQ</sequence>
<evidence type="ECO:0000313" key="4">
    <source>
        <dbReference type="EMBL" id="KIX98158.1"/>
    </source>
</evidence>
<dbReference type="EMBL" id="KN848072">
    <property type="protein sequence ID" value="KIX98158.1"/>
    <property type="molecule type" value="Genomic_DNA"/>
</dbReference>
<keyword evidence="5" id="KW-1185">Reference proteome</keyword>